<proteinExistence type="predicted"/>
<gene>
    <name evidence="1" type="ORF">ACWI_10050</name>
</gene>
<comment type="caution">
    <text evidence="1">The sequence shown here is derived from an EMBL/GenBank/DDBJ whole genome shotgun (WGS) entry which is preliminary data.</text>
</comment>
<accession>A0A1F2PKH6</accession>
<sequence>MEQSQETASKYVGMSCDFERLNRFLKDEKIIFIDPKGEYNPIPEKEVSLWK</sequence>
<reference evidence="1 2" key="1">
    <citation type="submission" date="2015-09" db="EMBL/GenBank/DDBJ databases">
        <title>Genome sequence of Acetobacterium wieringae DSM 1911.</title>
        <authorList>
            <person name="Poehlein A."/>
            <person name="Bengelsdorf F.R."/>
            <person name="Schiel-Bengelsdorf B."/>
            <person name="Duerre P."/>
            <person name="Daniel R."/>
        </authorList>
    </citation>
    <scope>NUCLEOTIDE SEQUENCE [LARGE SCALE GENOMIC DNA]</scope>
    <source>
        <strain evidence="1 2">DSM 1911</strain>
    </source>
</reference>
<dbReference type="AlphaFoldDB" id="A0A1F2PKH6"/>
<dbReference type="Proteomes" id="UP000176244">
    <property type="component" value="Unassembled WGS sequence"/>
</dbReference>
<protein>
    <submittedName>
        <fullName evidence="1">Uncharacterized protein</fullName>
    </submittedName>
</protein>
<dbReference type="EMBL" id="LKEU01000020">
    <property type="protein sequence ID" value="OFV71505.1"/>
    <property type="molecule type" value="Genomic_DNA"/>
</dbReference>
<organism evidence="1 2">
    <name type="scientific">Acetobacterium wieringae</name>
    <dbReference type="NCBI Taxonomy" id="52694"/>
    <lineage>
        <taxon>Bacteria</taxon>
        <taxon>Bacillati</taxon>
        <taxon>Bacillota</taxon>
        <taxon>Clostridia</taxon>
        <taxon>Eubacteriales</taxon>
        <taxon>Eubacteriaceae</taxon>
        <taxon>Acetobacterium</taxon>
    </lineage>
</organism>
<evidence type="ECO:0000313" key="1">
    <source>
        <dbReference type="EMBL" id="OFV71505.1"/>
    </source>
</evidence>
<evidence type="ECO:0000313" key="2">
    <source>
        <dbReference type="Proteomes" id="UP000176244"/>
    </source>
</evidence>
<dbReference type="STRING" id="52694.ACWI_10050"/>
<name>A0A1F2PKH6_9FIRM</name>